<dbReference type="InterPro" id="IPR050364">
    <property type="entry name" value="Cytochrome_P450_fung"/>
</dbReference>
<keyword evidence="4 9" id="KW-0349">Heme</keyword>
<feature type="binding site" description="axial binding residue" evidence="9">
    <location>
        <position position="438"/>
    </location>
    <ligand>
        <name>heme</name>
        <dbReference type="ChEBI" id="CHEBI:30413"/>
    </ligand>
    <ligandPart>
        <name>Fe</name>
        <dbReference type="ChEBI" id="CHEBI:18248"/>
    </ligandPart>
</feature>
<evidence type="ECO:0000256" key="2">
    <source>
        <dbReference type="ARBA" id="ARBA00005179"/>
    </source>
</evidence>
<dbReference type="GO" id="GO:0005506">
    <property type="term" value="F:iron ion binding"/>
    <property type="evidence" value="ECO:0007669"/>
    <property type="project" value="InterPro"/>
</dbReference>
<keyword evidence="12" id="KW-1185">Reference proteome</keyword>
<dbReference type="PROSITE" id="PS00086">
    <property type="entry name" value="CYTOCHROME_P450"/>
    <property type="match status" value="1"/>
</dbReference>
<dbReference type="GO" id="GO:0020037">
    <property type="term" value="F:heme binding"/>
    <property type="evidence" value="ECO:0007669"/>
    <property type="project" value="InterPro"/>
</dbReference>
<dbReference type="InterPro" id="IPR001128">
    <property type="entry name" value="Cyt_P450"/>
</dbReference>
<dbReference type="Proteomes" id="UP000193467">
    <property type="component" value="Unassembled WGS sequence"/>
</dbReference>
<dbReference type="InterPro" id="IPR017972">
    <property type="entry name" value="Cyt_P450_CS"/>
</dbReference>
<keyword evidence="7 9" id="KW-0408">Iron</keyword>
<dbReference type="EMBL" id="MCGR01000003">
    <property type="protein sequence ID" value="ORY90731.1"/>
    <property type="molecule type" value="Genomic_DNA"/>
</dbReference>
<comment type="pathway">
    <text evidence="2">Secondary metabolite biosynthesis.</text>
</comment>
<evidence type="ECO:0000256" key="9">
    <source>
        <dbReference type="PIRSR" id="PIRSR602401-1"/>
    </source>
</evidence>
<evidence type="ECO:0000256" key="5">
    <source>
        <dbReference type="ARBA" id="ARBA00022723"/>
    </source>
</evidence>
<organism evidence="11 12">
    <name type="scientific">Leucosporidium creatinivorum</name>
    <dbReference type="NCBI Taxonomy" id="106004"/>
    <lineage>
        <taxon>Eukaryota</taxon>
        <taxon>Fungi</taxon>
        <taxon>Dikarya</taxon>
        <taxon>Basidiomycota</taxon>
        <taxon>Pucciniomycotina</taxon>
        <taxon>Microbotryomycetes</taxon>
        <taxon>Leucosporidiales</taxon>
        <taxon>Leucosporidium</taxon>
    </lineage>
</organism>
<dbReference type="InParanoid" id="A0A1Y2G5F7"/>
<dbReference type="AlphaFoldDB" id="A0A1Y2G5F7"/>
<evidence type="ECO:0000313" key="11">
    <source>
        <dbReference type="EMBL" id="ORY90731.1"/>
    </source>
</evidence>
<reference evidence="11 12" key="1">
    <citation type="submission" date="2016-07" db="EMBL/GenBank/DDBJ databases">
        <title>Pervasive Adenine N6-methylation of Active Genes in Fungi.</title>
        <authorList>
            <consortium name="DOE Joint Genome Institute"/>
            <person name="Mondo S.J."/>
            <person name="Dannebaum R.O."/>
            <person name="Kuo R.C."/>
            <person name="Labutti K."/>
            <person name="Haridas S."/>
            <person name="Kuo A."/>
            <person name="Salamov A."/>
            <person name="Ahrendt S.R."/>
            <person name="Lipzen A."/>
            <person name="Sullivan W."/>
            <person name="Andreopoulos W.B."/>
            <person name="Clum A."/>
            <person name="Lindquist E."/>
            <person name="Daum C."/>
            <person name="Ramamoorthy G.K."/>
            <person name="Gryganskyi A."/>
            <person name="Culley D."/>
            <person name="Magnuson J.K."/>
            <person name="James T.Y."/>
            <person name="O'Malley M.A."/>
            <person name="Stajich J.E."/>
            <person name="Spatafora J.W."/>
            <person name="Visel A."/>
            <person name="Grigoriev I.V."/>
        </authorList>
    </citation>
    <scope>NUCLEOTIDE SEQUENCE [LARGE SCALE GENOMIC DNA]</scope>
    <source>
        <strain evidence="11 12">62-1032</strain>
    </source>
</reference>
<evidence type="ECO:0000256" key="8">
    <source>
        <dbReference type="ARBA" id="ARBA00023033"/>
    </source>
</evidence>
<comment type="similarity">
    <text evidence="3 10">Belongs to the cytochrome P450 family.</text>
</comment>
<sequence>MQDELASHYALGRRELVGALVVIALSLAFALRPRRDTRNLPPGPPPGFSGNKIPSHMWLYFHELGKQYGPVVTVWLGNQPFIICTTYKAVQDLMERKSNATSDRPKSVIAGEVLSGDMRTGVVGYGDKWRRLRKALHVNLTPLKSETYQPRQLLASHQVLKDILGSPRLFKQHIRSYAATVIMSLAYGKNERSTYQSAEIKKVVACLNRFHAAAQPGHFAIDSHPWLRYVPGYLSQHRAWHREELALFKEQFEGVRTRMQTASDFEPCFASYIVENQAEYKLNDDEAAYLVGSLFGAGSDTTVSALTIVFLAAVAFPEQLKVVQDELDRVVGRDRPPTFDDWEDLPETWAFVLESYRWRPVLPAGLAHAVTETFSYEGFVIPKGAIITGNTWSVHRDPALYTDPEEFQPSRWLLKKDGITSINRELKHTQFGFGRRICAGLHVADRSVFINSASIMWAFNISPACDDSGKPIPLDLSPKAFDDAVTTHPLPFEVDFTPRFAQTAKVIANLESFGA</sequence>
<evidence type="ECO:0000256" key="3">
    <source>
        <dbReference type="ARBA" id="ARBA00010617"/>
    </source>
</evidence>
<dbReference type="GO" id="GO:0004497">
    <property type="term" value="F:monooxygenase activity"/>
    <property type="evidence" value="ECO:0007669"/>
    <property type="project" value="UniProtKB-KW"/>
</dbReference>
<dbReference type="SUPFAM" id="SSF48264">
    <property type="entry name" value="Cytochrome P450"/>
    <property type="match status" value="1"/>
</dbReference>
<evidence type="ECO:0000256" key="7">
    <source>
        <dbReference type="ARBA" id="ARBA00023004"/>
    </source>
</evidence>
<dbReference type="CDD" id="cd11065">
    <property type="entry name" value="CYP64-like"/>
    <property type="match status" value="1"/>
</dbReference>
<comment type="cofactor">
    <cofactor evidence="1 9">
        <name>heme</name>
        <dbReference type="ChEBI" id="CHEBI:30413"/>
    </cofactor>
</comment>
<proteinExistence type="inferred from homology"/>
<accession>A0A1Y2G5F7</accession>
<dbReference type="InterPro" id="IPR002401">
    <property type="entry name" value="Cyt_P450_E_grp-I"/>
</dbReference>
<keyword evidence="6 10" id="KW-0560">Oxidoreductase</keyword>
<gene>
    <name evidence="11" type="ORF">BCR35DRAFT_299298</name>
</gene>
<evidence type="ECO:0000313" key="12">
    <source>
        <dbReference type="Proteomes" id="UP000193467"/>
    </source>
</evidence>
<dbReference type="STRING" id="106004.A0A1Y2G5F7"/>
<evidence type="ECO:0000256" key="1">
    <source>
        <dbReference type="ARBA" id="ARBA00001971"/>
    </source>
</evidence>
<keyword evidence="5 9" id="KW-0479">Metal-binding</keyword>
<dbReference type="PANTHER" id="PTHR46300">
    <property type="entry name" value="P450, PUTATIVE (EUROFUNG)-RELATED-RELATED"/>
    <property type="match status" value="1"/>
</dbReference>
<dbReference type="InterPro" id="IPR036396">
    <property type="entry name" value="Cyt_P450_sf"/>
</dbReference>
<evidence type="ECO:0000256" key="4">
    <source>
        <dbReference type="ARBA" id="ARBA00022617"/>
    </source>
</evidence>
<dbReference type="Pfam" id="PF00067">
    <property type="entry name" value="p450"/>
    <property type="match status" value="1"/>
</dbReference>
<dbReference type="GO" id="GO:0016705">
    <property type="term" value="F:oxidoreductase activity, acting on paired donors, with incorporation or reduction of molecular oxygen"/>
    <property type="evidence" value="ECO:0007669"/>
    <property type="project" value="InterPro"/>
</dbReference>
<dbReference type="PANTHER" id="PTHR46300:SF1">
    <property type="entry name" value="P450, PUTATIVE (EUROFUNG)-RELATED"/>
    <property type="match status" value="1"/>
</dbReference>
<protein>
    <submittedName>
        <fullName evidence="11">Cytochrome P450</fullName>
    </submittedName>
</protein>
<dbReference type="OrthoDB" id="2789670at2759"/>
<keyword evidence="8 10" id="KW-0503">Monooxygenase</keyword>
<comment type="caution">
    <text evidence="11">The sequence shown here is derived from an EMBL/GenBank/DDBJ whole genome shotgun (WGS) entry which is preliminary data.</text>
</comment>
<dbReference type="PRINTS" id="PR00463">
    <property type="entry name" value="EP450I"/>
</dbReference>
<dbReference type="Gene3D" id="1.10.630.10">
    <property type="entry name" value="Cytochrome P450"/>
    <property type="match status" value="1"/>
</dbReference>
<name>A0A1Y2G5F7_9BASI</name>
<evidence type="ECO:0000256" key="6">
    <source>
        <dbReference type="ARBA" id="ARBA00023002"/>
    </source>
</evidence>
<evidence type="ECO:0000256" key="10">
    <source>
        <dbReference type="RuleBase" id="RU000461"/>
    </source>
</evidence>